<comment type="caution">
    <text evidence="1">The sequence shown here is derived from an EMBL/GenBank/DDBJ whole genome shotgun (WGS) entry which is preliminary data.</text>
</comment>
<keyword evidence="2" id="KW-1185">Reference proteome</keyword>
<organism evidence="1 2">
    <name type="scientific">Plakobranchus ocellatus</name>
    <dbReference type="NCBI Taxonomy" id="259542"/>
    <lineage>
        <taxon>Eukaryota</taxon>
        <taxon>Metazoa</taxon>
        <taxon>Spiralia</taxon>
        <taxon>Lophotrochozoa</taxon>
        <taxon>Mollusca</taxon>
        <taxon>Gastropoda</taxon>
        <taxon>Heterobranchia</taxon>
        <taxon>Euthyneura</taxon>
        <taxon>Panpulmonata</taxon>
        <taxon>Sacoglossa</taxon>
        <taxon>Placobranchoidea</taxon>
        <taxon>Plakobranchidae</taxon>
        <taxon>Plakobranchus</taxon>
    </lineage>
</organism>
<reference evidence="1 2" key="1">
    <citation type="journal article" date="2021" name="Elife">
        <title>Chloroplast acquisition without the gene transfer in kleptoplastic sea slugs, Plakobranchus ocellatus.</title>
        <authorList>
            <person name="Maeda T."/>
            <person name="Takahashi S."/>
            <person name="Yoshida T."/>
            <person name="Shimamura S."/>
            <person name="Takaki Y."/>
            <person name="Nagai Y."/>
            <person name="Toyoda A."/>
            <person name="Suzuki Y."/>
            <person name="Arimoto A."/>
            <person name="Ishii H."/>
            <person name="Satoh N."/>
            <person name="Nishiyama T."/>
            <person name="Hasebe M."/>
            <person name="Maruyama T."/>
            <person name="Minagawa J."/>
            <person name="Obokata J."/>
            <person name="Shigenobu S."/>
        </authorList>
    </citation>
    <scope>NUCLEOTIDE SEQUENCE [LARGE SCALE GENOMIC DNA]</scope>
</reference>
<feature type="non-terminal residue" evidence="1">
    <location>
        <position position="177"/>
    </location>
</feature>
<protein>
    <submittedName>
        <fullName evidence="1">Uncharacterized protein</fullName>
    </submittedName>
</protein>
<accession>A0AAV3YJW9</accession>
<sequence length="177" mass="19601">MATVYLQLYGHRVERKWGFATVKNGPLHQAVCTCDLATEIPIWRKRKSKSKNETKEMKRGEGTKLVSDSVSVYLCGMVQGRVPPNRTPTQPLENAGLNKSASLSPTAGLTPKFGERASKKGIGTWFCGALAGRITLASMSGACQLLIITRVCFELKRKVEYDLTMPWSKRSTLILRP</sequence>
<evidence type="ECO:0000313" key="1">
    <source>
        <dbReference type="EMBL" id="GFN82647.1"/>
    </source>
</evidence>
<proteinExistence type="predicted"/>
<dbReference type="AlphaFoldDB" id="A0AAV3YJW9"/>
<gene>
    <name evidence="1" type="ORF">PoB_000915300</name>
</gene>
<name>A0AAV3YJW9_9GAST</name>
<dbReference type="EMBL" id="BLXT01001025">
    <property type="protein sequence ID" value="GFN82647.1"/>
    <property type="molecule type" value="Genomic_DNA"/>
</dbReference>
<dbReference type="Proteomes" id="UP000735302">
    <property type="component" value="Unassembled WGS sequence"/>
</dbReference>
<evidence type="ECO:0000313" key="2">
    <source>
        <dbReference type="Proteomes" id="UP000735302"/>
    </source>
</evidence>